<dbReference type="InterPro" id="IPR046341">
    <property type="entry name" value="SET_dom_sf"/>
</dbReference>
<evidence type="ECO:0000313" key="2">
    <source>
        <dbReference type="Proteomes" id="UP001187531"/>
    </source>
</evidence>
<organism evidence="1 2">
    <name type="scientific">Artemia franciscana</name>
    <name type="common">Brine shrimp</name>
    <name type="synonym">Artemia sanfranciscana</name>
    <dbReference type="NCBI Taxonomy" id="6661"/>
    <lineage>
        <taxon>Eukaryota</taxon>
        <taxon>Metazoa</taxon>
        <taxon>Ecdysozoa</taxon>
        <taxon>Arthropoda</taxon>
        <taxon>Crustacea</taxon>
        <taxon>Branchiopoda</taxon>
        <taxon>Anostraca</taxon>
        <taxon>Artemiidae</taxon>
        <taxon>Artemia</taxon>
    </lineage>
</organism>
<gene>
    <name evidence="1" type="ORF">QYM36_012969</name>
</gene>
<keyword evidence="2" id="KW-1185">Reference proteome</keyword>
<dbReference type="AlphaFoldDB" id="A0AA88L1D3"/>
<dbReference type="Proteomes" id="UP001187531">
    <property type="component" value="Unassembled WGS sequence"/>
</dbReference>
<accession>A0AA88L1D3</accession>
<reference evidence="1" key="1">
    <citation type="submission" date="2023-07" db="EMBL/GenBank/DDBJ databases">
        <title>Chromosome-level genome assembly of Artemia franciscana.</title>
        <authorList>
            <person name="Jo E."/>
        </authorList>
    </citation>
    <scope>NUCLEOTIDE SEQUENCE</scope>
    <source>
        <tissue evidence="1">Whole body</tissue>
    </source>
</reference>
<proteinExistence type="predicted"/>
<sequence length="260" mass="28897">MLEKRGLEADITEALTEDNLQKAVRRLGYEYTVPSLEQSWVGMTVAQSLNKGALKGLFATIPFWKKQEVVEYHGKRMAAMEANGLLQSLLGEEHGSNYFLTADPDVTIDAREEACACHPHQPCFGRPLDPKALQPGARVGRVFVEGIVVDLLNSRLRTCTFVYVVSSVEEKGVIEVAEGEFEGSKISNTEEYSGVVTGVWKGELEQRGCERLWLENFEDLTEACLFCIVDVENKGFEGDSHCTKIWSATRYCMAGEKVCG</sequence>
<dbReference type="EMBL" id="JAVRJZ010000017">
    <property type="protein sequence ID" value="KAK2709151.1"/>
    <property type="molecule type" value="Genomic_DNA"/>
</dbReference>
<dbReference type="Gene3D" id="2.170.270.10">
    <property type="entry name" value="SET domain"/>
    <property type="match status" value="1"/>
</dbReference>
<evidence type="ECO:0000313" key="1">
    <source>
        <dbReference type="EMBL" id="KAK2709151.1"/>
    </source>
</evidence>
<protein>
    <submittedName>
        <fullName evidence="1">Uncharacterized protein</fullName>
    </submittedName>
</protein>
<comment type="caution">
    <text evidence="1">The sequence shown here is derived from an EMBL/GenBank/DDBJ whole genome shotgun (WGS) entry which is preliminary data.</text>
</comment>
<name>A0AA88L1D3_ARTSF</name>